<evidence type="ECO:0000256" key="1">
    <source>
        <dbReference type="SAM" id="MobiDB-lite"/>
    </source>
</evidence>
<accession>A0A927FD65</accession>
<reference evidence="2" key="1">
    <citation type="submission" date="2020-09" db="EMBL/GenBank/DDBJ databases">
        <title>Pelagicoccus enzymogenes sp. nov. with an EPS production, isolated from marine sediment.</title>
        <authorList>
            <person name="Feng X."/>
        </authorList>
    </citation>
    <scope>NUCLEOTIDE SEQUENCE</scope>
    <source>
        <strain evidence="2">NFK12</strain>
    </source>
</reference>
<feature type="region of interest" description="Disordered" evidence="1">
    <location>
        <begin position="1"/>
        <end position="29"/>
    </location>
</feature>
<organism evidence="2 3">
    <name type="scientific">Pelagicoccus enzymogenes</name>
    <dbReference type="NCBI Taxonomy" id="2773457"/>
    <lineage>
        <taxon>Bacteria</taxon>
        <taxon>Pseudomonadati</taxon>
        <taxon>Verrucomicrobiota</taxon>
        <taxon>Opitutia</taxon>
        <taxon>Puniceicoccales</taxon>
        <taxon>Pelagicoccaceae</taxon>
        <taxon>Pelagicoccus</taxon>
    </lineage>
</organism>
<proteinExistence type="predicted"/>
<evidence type="ECO:0000313" key="2">
    <source>
        <dbReference type="EMBL" id="MBD5781248.1"/>
    </source>
</evidence>
<dbReference type="AlphaFoldDB" id="A0A927FD65"/>
<sequence length="100" mass="11289">MKSESTSHRSSADKPIASEASREWEELADAVEPLVETELAQVEVPLESKDERVAEAAEQKEQARLEKERNESRAHEDLVKSGVERAADDQEESNAMRYHP</sequence>
<evidence type="ECO:0000313" key="3">
    <source>
        <dbReference type="Proteomes" id="UP000622317"/>
    </source>
</evidence>
<gene>
    <name evidence="2" type="ORF">IEN85_17240</name>
</gene>
<dbReference type="RefSeq" id="WP_191618347.1">
    <property type="nucleotide sequence ID" value="NZ_JACYFG010000040.1"/>
</dbReference>
<name>A0A927FD65_9BACT</name>
<feature type="compositionally biased region" description="Basic and acidic residues" evidence="1">
    <location>
        <begin position="46"/>
        <end position="88"/>
    </location>
</feature>
<comment type="caution">
    <text evidence="2">The sequence shown here is derived from an EMBL/GenBank/DDBJ whole genome shotgun (WGS) entry which is preliminary data.</text>
</comment>
<dbReference type="EMBL" id="JACYFG010000040">
    <property type="protein sequence ID" value="MBD5781248.1"/>
    <property type="molecule type" value="Genomic_DNA"/>
</dbReference>
<feature type="region of interest" description="Disordered" evidence="1">
    <location>
        <begin position="46"/>
        <end position="100"/>
    </location>
</feature>
<feature type="compositionally biased region" description="Basic and acidic residues" evidence="1">
    <location>
        <begin position="1"/>
        <end position="12"/>
    </location>
</feature>
<protein>
    <submittedName>
        <fullName evidence="2">Uncharacterized protein</fullName>
    </submittedName>
</protein>
<dbReference type="Proteomes" id="UP000622317">
    <property type="component" value="Unassembled WGS sequence"/>
</dbReference>
<keyword evidence="3" id="KW-1185">Reference proteome</keyword>